<dbReference type="OrthoDB" id="5291738at2"/>
<dbReference type="AlphaFoldDB" id="A0A3M8QNH7"/>
<dbReference type="RefSeq" id="WP_123106190.1">
    <property type="nucleotide sequence ID" value="NZ_CP127527.1"/>
</dbReference>
<dbReference type="NCBIfam" id="TIGR00041">
    <property type="entry name" value="DTMP_kinase"/>
    <property type="match status" value="1"/>
</dbReference>
<keyword evidence="6 12" id="KW-0547">Nucleotide-binding</keyword>
<evidence type="ECO:0000256" key="8">
    <source>
        <dbReference type="ARBA" id="ARBA00022840"/>
    </source>
</evidence>
<dbReference type="GO" id="GO:0006227">
    <property type="term" value="P:dUDP biosynthetic process"/>
    <property type="evidence" value="ECO:0007669"/>
    <property type="project" value="TreeGrafter"/>
</dbReference>
<evidence type="ECO:0000256" key="4">
    <source>
        <dbReference type="ARBA" id="ARBA00022679"/>
    </source>
</evidence>
<dbReference type="Pfam" id="PF02223">
    <property type="entry name" value="Thymidylate_kin"/>
    <property type="match status" value="1"/>
</dbReference>
<dbReference type="EC" id="2.7.4.9" evidence="2 12"/>
<protein>
    <recommendedName>
        <fullName evidence="3 12">Thymidylate kinase</fullName>
        <ecNumber evidence="2 12">2.7.4.9</ecNumber>
    </recommendedName>
    <alternativeName>
        <fullName evidence="9 12">dTMP kinase</fullName>
    </alternativeName>
</protein>
<dbReference type="GO" id="GO:0005829">
    <property type="term" value="C:cytosol"/>
    <property type="evidence" value="ECO:0007669"/>
    <property type="project" value="TreeGrafter"/>
</dbReference>
<sequence length="211" mass="23562">MPPRPNRAFFLTLEGIEGAGKSTAVAFIANWLEERGYPVEVTREPGGSPLGEALRPIFLNPDLAIAADSELLLLYAARREHLYEKILPALARGRVLLCDRFEDSTYAYQGGGRGVPLARIHALSAWAGIQRQPDLTFWLDISPDLGRQRTLSRHPDRVEREDSAFFHRARAVFAQRWQEEPARIIRIDAELPLDLVHGQIAQCLAEALGCG</sequence>
<feature type="binding site" evidence="12">
    <location>
        <begin position="15"/>
        <end position="22"/>
    </location>
    <ligand>
        <name>ATP</name>
        <dbReference type="ChEBI" id="CHEBI:30616"/>
    </ligand>
</feature>
<evidence type="ECO:0000256" key="2">
    <source>
        <dbReference type="ARBA" id="ARBA00012980"/>
    </source>
</evidence>
<evidence type="ECO:0000259" key="13">
    <source>
        <dbReference type="Pfam" id="PF02223"/>
    </source>
</evidence>
<proteinExistence type="inferred from homology"/>
<dbReference type="GO" id="GO:0006235">
    <property type="term" value="P:dTTP biosynthetic process"/>
    <property type="evidence" value="ECO:0007669"/>
    <property type="project" value="UniProtKB-UniRule"/>
</dbReference>
<dbReference type="CDD" id="cd01672">
    <property type="entry name" value="TMPK"/>
    <property type="match status" value="1"/>
</dbReference>
<dbReference type="Gene3D" id="3.40.50.300">
    <property type="entry name" value="P-loop containing nucleotide triphosphate hydrolases"/>
    <property type="match status" value="1"/>
</dbReference>
<dbReference type="GO" id="GO:0004798">
    <property type="term" value="F:dTMP kinase activity"/>
    <property type="evidence" value="ECO:0007669"/>
    <property type="project" value="UniProtKB-UniRule"/>
</dbReference>
<accession>A0A3M8QNH7</accession>
<dbReference type="InterPro" id="IPR018094">
    <property type="entry name" value="Thymidylate_kinase"/>
</dbReference>
<name>A0A3M8QNH7_9PROT</name>
<evidence type="ECO:0000313" key="14">
    <source>
        <dbReference type="EMBL" id="RNF57775.1"/>
    </source>
</evidence>
<dbReference type="FunFam" id="3.40.50.300:FF:000225">
    <property type="entry name" value="Thymidylate kinase"/>
    <property type="match status" value="1"/>
</dbReference>
<dbReference type="InterPro" id="IPR027417">
    <property type="entry name" value="P-loop_NTPase"/>
</dbReference>
<organism evidence="14">
    <name type="scientific">Acidithiobacillus sulfuriphilus</name>
    <dbReference type="NCBI Taxonomy" id="1867749"/>
    <lineage>
        <taxon>Bacteria</taxon>
        <taxon>Pseudomonadati</taxon>
        <taxon>Pseudomonadota</taxon>
        <taxon>Acidithiobacillia</taxon>
        <taxon>Acidithiobacillales</taxon>
        <taxon>Acidithiobacillaceae</taxon>
        <taxon>Acidithiobacillus</taxon>
    </lineage>
</organism>
<comment type="function">
    <text evidence="11 12">Phosphorylation of dTMP to form dTDP in both de novo and salvage pathways of dTTP synthesis.</text>
</comment>
<dbReference type="GO" id="GO:0006233">
    <property type="term" value="P:dTDP biosynthetic process"/>
    <property type="evidence" value="ECO:0007669"/>
    <property type="project" value="InterPro"/>
</dbReference>
<keyword evidence="5 12" id="KW-0545">Nucleotide biosynthesis</keyword>
<dbReference type="PANTHER" id="PTHR10344:SF4">
    <property type="entry name" value="UMP-CMP KINASE 2, MITOCHONDRIAL"/>
    <property type="match status" value="1"/>
</dbReference>
<evidence type="ECO:0000256" key="9">
    <source>
        <dbReference type="ARBA" id="ARBA00029962"/>
    </source>
</evidence>
<dbReference type="HAMAP" id="MF_00165">
    <property type="entry name" value="Thymidylate_kinase"/>
    <property type="match status" value="1"/>
</dbReference>
<feature type="domain" description="Thymidylate kinase-like" evidence="13">
    <location>
        <begin position="13"/>
        <end position="200"/>
    </location>
</feature>
<dbReference type="InterPro" id="IPR018095">
    <property type="entry name" value="Thymidylate_kin_CS"/>
</dbReference>
<evidence type="ECO:0000256" key="6">
    <source>
        <dbReference type="ARBA" id="ARBA00022741"/>
    </source>
</evidence>
<evidence type="ECO:0000256" key="7">
    <source>
        <dbReference type="ARBA" id="ARBA00022777"/>
    </source>
</evidence>
<comment type="similarity">
    <text evidence="1 12">Belongs to the thymidylate kinase family.</text>
</comment>
<dbReference type="GO" id="GO:0005524">
    <property type="term" value="F:ATP binding"/>
    <property type="evidence" value="ECO:0007669"/>
    <property type="project" value="UniProtKB-UniRule"/>
</dbReference>
<dbReference type="InterPro" id="IPR039430">
    <property type="entry name" value="Thymidylate_kin-like_dom"/>
</dbReference>
<evidence type="ECO:0000256" key="10">
    <source>
        <dbReference type="ARBA" id="ARBA00048743"/>
    </source>
</evidence>
<dbReference type="EMBL" id="RIZI01000195">
    <property type="protein sequence ID" value="RNF57775.1"/>
    <property type="molecule type" value="Genomic_DNA"/>
</dbReference>
<keyword evidence="7 12" id="KW-0418">Kinase</keyword>
<evidence type="ECO:0000256" key="3">
    <source>
        <dbReference type="ARBA" id="ARBA00017144"/>
    </source>
</evidence>
<evidence type="ECO:0000256" key="12">
    <source>
        <dbReference type="HAMAP-Rule" id="MF_00165"/>
    </source>
</evidence>
<dbReference type="PROSITE" id="PS01331">
    <property type="entry name" value="THYMIDYLATE_KINASE"/>
    <property type="match status" value="1"/>
</dbReference>
<comment type="catalytic activity">
    <reaction evidence="10 12">
        <text>dTMP + ATP = dTDP + ADP</text>
        <dbReference type="Rhea" id="RHEA:13517"/>
        <dbReference type="ChEBI" id="CHEBI:30616"/>
        <dbReference type="ChEBI" id="CHEBI:58369"/>
        <dbReference type="ChEBI" id="CHEBI:63528"/>
        <dbReference type="ChEBI" id="CHEBI:456216"/>
        <dbReference type="EC" id="2.7.4.9"/>
    </reaction>
</comment>
<evidence type="ECO:0000256" key="5">
    <source>
        <dbReference type="ARBA" id="ARBA00022727"/>
    </source>
</evidence>
<keyword evidence="4 12" id="KW-0808">Transferase</keyword>
<gene>
    <name evidence="12" type="primary">tmk</name>
    <name evidence="14" type="ORF">EC580_14200</name>
</gene>
<reference evidence="14" key="1">
    <citation type="submission" date="2018-10" db="EMBL/GenBank/DDBJ databases">
        <title>Acidithiobacillus sulfuriphilus sp. nov.: an extremely acidophilic sulfur-oxidizing chemolithotroph isolated from a neutral pH environment.</title>
        <authorList>
            <person name="Falagan C."/>
            <person name="Moya-Beltran A."/>
            <person name="Quatrini R."/>
            <person name="Johnson D.B."/>
        </authorList>
    </citation>
    <scope>NUCLEOTIDE SEQUENCE [LARGE SCALE GENOMIC DNA]</scope>
    <source>
        <strain evidence="14">CJ-2</strain>
    </source>
</reference>
<keyword evidence="8 12" id="KW-0067">ATP-binding</keyword>
<comment type="caution">
    <text evidence="14">The sequence shown here is derived from an EMBL/GenBank/DDBJ whole genome shotgun (WGS) entry which is preliminary data.</text>
</comment>
<dbReference type="SUPFAM" id="SSF52540">
    <property type="entry name" value="P-loop containing nucleoside triphosphate hydrolases"/>
    <property type="match status" value="1"/>
</dbReference>
<evidence type="ECO:0000256" key="1">
    <source>
        <dbReference type="ARBA" id="ARBA00009776"/>
    </source>
</evidence>
<dbReference type="PANTHER" id="PTHR10344">
    <property type="entry name" value="THYMIDYLATE KINASE"/>
    <property type="match status" value="1"/>
</dbReference>
<evidence type="ECO:0000256" key="11">
    <source>
        <dbReference type="ARBA" id="ARBA00057735"/>
    </source>
</evidence>